<evidence type="ECO:0000313" key="8">
    <source>
        <dbReference type="Proteomes" id="UP000235739"/>
    </source>
</evidence>
<keyword evidence="2" id="KW-1003">Cell membrane</keyword>
<protein>
    <submittedName>
        <fullName evidence="7">Amino acid transporter</fullName>
    </submittedName>
</protein>
<keyword evidence="3 6" id="KW-0812">Transmembrane</keyword>
<reference evidence="7 8" key="1">
    <citation type="journal article" date="2017" name="Elife">
        <title>Extensive horizontal gene transfer in cheese-associated bacteria.</title>
        <authorList>
            <person name="Bonham K.S."/>
            <person name="Wolfe B.E."/>
            <person name="Dutton R.J."/>
        </authorList>
    </citation>
    <scope>NUCLEOTIDE SEQUENCE [LARGE SCALE GENOMIC DNA]</scope>
    <source>
        <strain evidence="7 8">JB182</strain>
    </source>
</reference>
<evidence type="ECO:0000256" key="5">
    <source>
        <dbReference type="ARBA" id="ARBA00023136"/>
    </source>
</evidence>
<dbReference type="InterPro" id="IPR001123">
    <property type="entry name" value="LeuE-type"/>
</dbReference>
<dbReference type="AlphaFoldDB" id="A0A2N7S112"/>
<dbReference type="EMBL" id="PNQX01000002">
    <property type="protein sequence ID" value="PMQ19824.1"/>
    <property type="molecule type" value="Genomic_DNA"/>
</dbReference>
<dbReference type="GO" id="GO:0015171">
    <property type="term" value="F:amino acid transmembrane transporter activity"/>
    <property type="evidence" value="ECO:0007669"/>
    <property type="project" value="TreeGrafter"/>
</dbReference>
<feature type="transmembrane region" description="Helical" evidence="6">
    <location>
        <begin position="148"/>
        <end position="170"/>
    </location>
</feature>
<feature type="transmembrane region" description="Helical" evidence="6">
    <location>
        <begin position="110"/>
        <end position="128"/>
    </location>
</feature>
<dbReference type="PANTHER" id="PTHR30086:SF20">
    <property type="entry name" value="ARGININE EXPORTER PROTEIN ARGO-RELATED"/>
    <property type="match status" value="1"/>
</dbReference>
<dbReference type="Pfam" id="PF01810">
    <property type="entry name" value="LysE"/>
    <property type="match status" value="1"/>
</dbReference>
<name>A0A2N7S112_9MICC</name>
<sequence>MLFGSLVFGFTTGLSLIVAIGSQNAFVLRQGIRKEHVLITALVCSLSDAILITAGASGMGALVERAPLLLVFARVGGFIFLLSYAIFAFRRAVKPEALKVSAIQGRTAKISVIGTVLALTWLNPHVYIDTVLLLGSIATSQAEGAAYFAVGAIVASFVWFFALAYAARFLAPFFAKPKAWQVLDVLVGLLMILFATTLILPIITD</sequence>
<accession>A0A2N7S112</accession>
<feature type="transmembrane region" description="Helical" evidence="6">
    <location>
        <begin position="38"/>
        <end position="62"/>
    </location>
</feature>
<organism evidence="7 8">
    <name type="scientific">Glutamicibacter arilaitensis</name>
    <dbReference type="NCBI Taxonomy" id="256701"/>
    <lineage>
        <taxon>Bacteria</taxon>
        <taxon>Bacillati</taxon>
        <taxon>Actinomycetota</taxon>
        <taxon>Actinomycetes</taxon>
        <taxon>Micrococcales</taxon>
        <taxon>Micrococcaceae</taxon>
        <taxon>Glutamicibacter</taxon>
    </lineage>
</organism>
<dbReference type="PANTHER" id="PTHR30086">
    <property type="entry name" value="ARGININE EXPORTER PROTEIN ARGO"/>
    <property type="match status" value="1"/>
</dbReference>
<evidence type="ECO:0000256" key="3">
    <source>
        <dbReference type="ARBA" id="ARBA00022692"/>
    </source>
</evidence>
<keyword evidence="5 6" id="KW-0472">Membrane</keyword>
<dbReference type="Proteomes" id="UP000235739">
    <property type="component" value="Unassembled WGS sequence"/>
</dbReference>
<dbReference type="GO" id="GO:0005886">
    <property type="term" value="C:plasma membrane"/>
    <property type="evidence" value="ECO:0007669"/>
    <property type="project" value="UniProtKB-SubCell"/>
</dbReference>
<proteinExistence type="predicted"/>
<evidence type="ECO:0000313" key="7">
    <source>
        <dbReference type="EMBL" id="PMQ19824.1"/>
    </source>
</evidence>
<comment type="subcellular location">
    <subcellularLocation>
        <location evidence="1">Cell membrane</location>
        <topology evidence="1">Multi-pass membrane protein</topology>
    </subcellularLocation>
</comment>
<keyword evidence="4 6" id="KW-1133">Transmembrane helix</keyword>
<evidence type="ECO:0000256" key="6">
    <source>
        <dbReference type="SAM" id="Phobius"/>
    </source>
</evidence>
<feature type="transmembrane region" description="Helical" evidence="6">
    <location>
        <begin position="6"/>
        <end position="26"/>
    </location>
</feature>
<comment type="caution">
    <text evidence="7">The sequence shown here is derived from an EMBL/GenBank/DDBJ whole genome shotgun (WGS) entry which is preliminary data.</text>
</comment>
<gene>
    <name evidence="7" type="ORF">CIK84_14415</name>
</gene>
<feature type="transmembrane region" description="Helical" evidence="6">
    <location>
        <begin position="68"/>
        <end position="89"/>
    </location>
</feature>
<evidence type="ECO:0000256" key="2">
    <source>
        <dbReference type="ARBA" id="ARBA00022475"/>
    </source>
</evidence>
<evidence type="ECO:0000256" key="1">
    <source>
        <dbReference type="ARBA" id="ARBA00004651"/>
    </source>
</evidence>
<feature type="transmembrane region" description="Helical" evidence="6">
    <location>
        <begin position="182"/>
        <end position="203"/>
    </location>
</feature>
<evidence type="ECO:0000256" key="4">
    <source>
        <dbReference type="ARBA" id="ARBA00022989"/>
    </source>
</evidence>